<gene>
    <name evidence="2" type="ORF">PYW07_014281</name>
</gene>
<sequence length="74" mass="7712">MTPPIFSAPLPFNTPTMFSLNQPPPPLPAGMFDASRPPPPLPTNATPTKNGAIKRAAGPYEAGPGKARKAECSK</sequence>
<comment type="caution">
    <text evidence="2">The sequence shown here is derived from an EMBL/GenBank/DDBJ whole genome shotgun (WGS) entry which is preliminary data.</text>
</comment>
<feature type="region of interest" description="Disordered" evidence="1">
    <location>
        <begin position="16"/>
        <end position="74"/>
    </location>
</feature>
<organism evidence="2 3">
    <name type="scientific">Mythimna separata</name>
    <name type="common">Oriental armyworm</name>
    <name type="synonym">Pseudaletia separata</name>
    <dbReference type="NCBI Taxonomy" id="271217"/>
    <lineage>
        <taxon>Eukaryota</taxon>
        <taxon>Metazoa</taxon>
        <taxon>Ecdysozoa</taxon>
        <taxon>Arthropoda</taxon>
        <taxon>Hexapoda</taxon>
        <taxon>Insecta</taxon>
        <taxon>Pterygota</taxon>
        <taxon>Neoptera</taxon>
        <taxon>Endopterygota</taxon>
        <taxon>Lepidoptera</taxon>
        <taxon>Glossata</taxon>
        <taxon>Ditrysia</taxon>
        <taxon>Noctuoidea</taxon>
        <taxon>Noctuidae</taxon>
        <taxon>Noctuinae</taxon>
        <taxon>Hadenini</taxon>
        <taxon>Mythimna</taxon>
    </lineage>
</organism>
<keyword evidence="3" id="KW-1185">Reference proteome</keyword>
<proteinExistence type="predicted"/>
<dbReference type="Proteomes" id="UP001231518">
    <property type="component" value="Chromosome 5"/>
</dbReference>
<dbReference type="AlphaFoldDB" id="A0AAD7Z1N2"/>
<evidence type="ECO:0000313" key="2">
    <source>
        <dbReference type="EMBL" id="KAJ8733730.1"/>
    </source>
</evidence>
<evidence type="ECO:0000256" key="1">
    <source>
        <dbReference type="SAM" id="MobiDB-lite"/>
    </source>
</evidence>
<accession>A0AAD7Z1N2</accession>
<name>A0AAD7Z1N2_MYTSE</name>
<protein>
    <submittedName>
        <fullName evidence="2">Uncharacterized protein</fullName>
    </submittedName>
</protein>
<dbReference type="EMBL" id="JARGEI010000003">
    <property type="protein sequence ID" value="KAJ8733730.1"/>
    <property type="molecule type" value="Genomic_DNA"/>
</dbReference>
<reference evidence="2" key="1">
    <citation type="submission" date="2023-03" db="EMBL/GenBank/DDBJ databases">
        <title>Chromosome-level genomes of two armyworms, Mythimna separata and Mythimna loreyi, provide insights into the biosynthesis and reception of sex pheromones.</title>
        <authorList>
            <person name="Zhao H."/>
        </authorList>
    </citation>
    <scope>NUCLEOTIDE SEQUENCE</scope>
    <source>
        <strain evidence="2">BeijingLab</strain>
        <tissue evidence="2">Pupa</tissue>
    </source>
</reference>
<evidence type="ECO:0000313" key="3">
    <source>
        <dbReference type="Proteomes" id="UP001231518"/>
    </source>
</evidence>